<evidence type="ECO:0000256" key="1">
    <source>
        <dbReference type="SAM" id="SignalP"/>
    </source>
</evidence>
<proteinExistence type="predicted"/>
<accession>A0ABR2ZNG1</accession>
<reference evidence="2 3" key="1">
    <citation type="submission" date="2024-05" db="EMBL/GenBank/DDBJ databases">
        <title>A draft genome resource for the thread blight pathogen Marasmius tenuissimus strain MS-2.</title>
        <authorList>
            <person name="Yulfo-Soto G.E."/>
            <person name="Baruah I.K."/>
            <person name="Amoako-Attah I."/>
            <person name="Bukari Y."/>
            <person name="Meinhardt L.W."/>
            <person name="Bailey B.A."/>
            <person name="Cohen S.P."/>
        </authorList>
    </citation>
    <scope>NUCLEOTIDE SEQUENCE [LARGE SCALE GENOMIC DNA]</scope>
    <source>
        <strain evidence="2 3">MS-2</strain>
    </source>
</reference>
<dbReference type="PANTHER" id="PTHR35567:SF1">
    <property type="entry name" value="CONSERVED FUNGAL PROTEIN (AFU_ORTHOLOGUE AFUA_1G14230)"/>
    <property type="match status" value="1"/>
</dbReference>
<comment type="caution">
    <text evidence="2">The sequence shown here is derived from an EMBL/GenBank/DDBJ whole genome shotgun (WGS) entry which is preliminary data.</text>
</comment>
<evidence type="ECO:0000313" key="3">
    <source>
        <dbReference type="Proteomes" id="UP001437256"/>
    </source>
</evidence>
<sequence length="232" mass="23583">MQLLSFVPLALAVSSLAAPAGAPKGFPGLPGKPNFNCDQELKMGPIAGLQAPSHAVSLIALGVGTQNYTCGETGTFASAGAVAALFDVSCLSSDLPALSASAFDVWNKLPPSTPAVSALGSIPGLNKFSMGDHYFTTNPSGGISPKWDMTNGAFKGNADAFVIAAKSGGVPSPAGSSNVDWLYLTKNSGSLADEIYRTETHGGQPPASCTAGQTTTVKYTSLYYLTGGSVKK</sequence>
<keyword evidence="1" id="KW-0732">Signal</keyword>
<name>A0ABR2ZNG1_9AGAR</name>
<feature type="signal peptide" evidence="1">
    <location>
        <begin position="1"/>
        <end position="17"/>
    </location>
</feature>
<evidence type="ECO:0000313" key="2">
    <source>
        <dbReference type="EMBL" id="KAL0062795.1"/>
    </source>
</evidence>
<organism evidence="2 3">
    <name type="scientific">Marasmius tenuissimus</name>
    <dbReference type="NCBI Taxonomy" id="585030"/>
    <lineage>
        <taxon>Eukaryota</taxon>
        <taxon>Fungi</taxon>
        <taxon>Dikarya</taxon>
        <taxon>Basidiomycota</taxon>
        <taxon>Agaricomycotina</taxon>
        <taxon>Agaricomycetes</taxon>
        <taxon>Agaricomycetidae</taxon>
        <taxon>Agaricales</taxon>
        <taxon>Marasmiineae</taxon>
        <taxon>Marasmiaceae</taxon>
        <taxon>Marasmius</taxon>
    </lineage>
</organism>
<feature type="chain" id="PRO_5046621764" description="Malate dehydrogenase" evidence="1">
    <location>
        <begin position="18"/>
        <end position="232"/>
    </location>
</feature>
<evidence type="ECO:0008006" key="4">
    <source>
        <dbReference type="Google" id="ProtNLM"/>
    </source>
</evidence>
<keyword evidence="3" id="KW-1185">Reference proteome</keyword>
<gene>
    <name evidence="2" type="ORF">AAF712_010333</name>
</gene>
<dbReference type="InterPro" id="IPR021851">
    <property type="entry name" value="DUF3455"/>
</dbReference>
<protein>
    <recommendedName>
        <fullName evidence="4">Malate dehydrogenase</fullName>
    </recommendedName>
</protein>
<dbReference type="PANTHER" id="PTHR35567">
    <property type="entry name" value="MALATE DEHYDROGENASE (AFU_ORTHOLOGUE AFUA_2G13800)"/>
    <property type="match status" value="1"/>
</dbReference>
<dbReference type="EMBL" id="JBBXMP010000096">
    <property type="protein sequence ID" value="KAL0062795.1"/>
    <property type="molecule type" value="Genomic_DNA"/>
</dbReference>
<dbReference type="Pfam" id="PF11937">
    <property type="entry name" value="DUF3455"/>
    <property type="match status" value="1"/>
</dbReference>
<dbReference type="Proteomes" id="UP001437256">
    <property type="component" value="Unassembled WGS sequence"/>
</dbReference>